<evidence type="ECO:0000313" key="5">
    <source>
        <dbReference type="Proteomes" id="UP000499080"/>
    </source>
</evidence>
<evidence type="ECO:0000313" key="1">
    <source>
        <dbReference type="EMBL" id="GBO36362.1"/>
    </source>
</evidence>
<dbReference type="EMBL" id="BGPR01060526">
    <property type="protein sequence ID" value="GBO36371.1"/>
    <property type="molecule type" value="Genomic_DNA"/>
</dbReference>
<proteinExistence type="predicted"/>
<evidence type="ECO:0000313" key="4">
    <source>
        <dbReference type="EMBL" id="GBO36376.1"/>
    </source>
</evidence>
<evidence type="ECO:0000313" key="3">
    <source>
        <dbReference type="EMBL" id="GBO36371.1"/>
    </source>
</evidence>
<dbReference type="PANTHER" id="PTHR45786:SF74">
    <property type="entry name" value="ATP-DEPENDENT DNA HELICASE"/>
    <property type="match status" value="1"/>
</dbReference>
<protein>
    <recommendedName>
        <fullName evidence="6">Helitron helicase-like domain-containing protein</fullName>
    </recommendedName>
</protein>
<accession>A0A4Y2WIY2</accession>
<dbReference type="OrthoDB" id="7698527at2759"/>
<dbReference type="EMBL" id="BGPR01060525">
    <property type="protein sequence ID" value="GBO36369.1"/>
    <property type="molecule type" value="Genomic_DNA"/>
</dbReference>
<dbReference type="PANTHER" id="PTHR45786">
    <property type="entry name" value="DNA BINDING PROTEIN-LIKE"/>
    <property type="match status" value="1"/>
</dbReference>
<comment type="caution">
    <text evidence="1">The sequence shown here is derived from an EMBL/GenBank/DDBJ whole genome shotgun (WGS) entry which is preliminary data.</text>
</comment>
<name>A0A4Y2WIY2_ARAVE</name>
<organism evidence="1 5">
    <name type="scientific">Araneus ventricosus</name>
    <name type="common">Orbweaver spider</name>
    <name type="synonym">Epeira ventricosa</name>
    <dbReference type="NCBI Taxonomy" id="182803"/>
    <lineage>
        <taxon>Eukaryota</taxon>
        <taxon>Metazoa</taxon>
        <taxon>Ecdysozoa</taxon>
        <taxon>Arthropoda</taxon>
        <taxon>Chelicerata</taxon>
        <taxon>Arachnida</taxon>
        <taxon>Araneae</taxon>
        <taxon>Araneomorphae</taxon>
        <taxon>Entelegynae</taxon>
        <taxon>Araneoidea</taxon>
        <taxon>Araneidae</taxon>
        <taxon>Araneus</taxon>
    </lineage>
</organism>
<keyword evidence="5" id="KW-1185">Reference proteome</keyword>
<gene>
    <name evidence="3" type="ORF">AVEN_154559_1</name>
    <name evidence="4" type="ORF">AVEN_186083_1</name>
    <name evidence="1" type="ORF">AVEN_216394_1</name>
    <name evidence="2" type="ORF">AVEN_85909_1</name>
</gene>
<evidence type="ECO:0008006" key="6">
    <source>
        <dbReference type="Google" id="ProtNLM"/>
    </source>
</evidence>
<evidence type="ECO:0000313" key="2">
    <source>
        <dbReference type="EMBL" id="GBO36369.1"/>
    </source>
</evidence>
<dbReference type="EMBL" id="BGPR01060514">
    <property type="protein sequence ID" value="GBO36362.1"/>
    <property type="molecule type" value="Genomic_DNA"/>
</dbReference>
<reference evidence="1 5" key="1">
    <citation type="journal article" date="2019" name="Sci. Rep.">
        <title>Orb-weaving spider Araneus ventricosus genome elucidates the spidroin gene catalogue.</title>
        <authorList>
            <person name="Kono N."/>
            <person name="Nakamura H."/>
            <person name="Ohtoshi R."/>
            <person name="Moran D.A.P."/>
            <person name="Shinohara A."/>
            <person name="Yoshida Y."/>
            <person name="Fujiwara M."/>
            <person name="Mori M."/>
            <person name="Tomita M."/>
            <person name="Arakawa K."/>
        </authorList>
    </citation>
    <scope>NUCLEOTIDE SEQUENCE [LARGE SCALE GENOMIC DNA]</scope>
</reference>
<dbReference type="AlphaFoldDB" id="A0A4Y2WIY2"/>
<dbReference type="Proteomes" id="UP000499080">
    <property type="component" value="Unassembled WGS sequence"/>
</dbReference>
<dbReference type="EMBL" id="BGPR01060528">
    <property type="protein sequence ID" value="GBO36376.1"/>
    <property type="molecule type" value="Genomic_DNA"/>
</dbReference>
<sequence length="235" mass="27109">MSLSRTVLIINRKQENRSNETVEESFLRRSNRNEQNIAKRLCVQSEVSRLQELSCGTMTGLCSFCLARFWEKEVNSSGKYTKCCHNKKIILPEILKDLLTSDSLESKNYWKHIREYNSALAFASIGAHIKPPPGTGPYCYRIHGLIYHMVSPLYSDHNKPGYGQLYIFDTSKATEKHMERNEGCLPSVMDRLNSMLKAVNPFIDCYLQMHRIIEENPATNIRMVFMENGDLDLFT</sequence>